<organism evidence="4 5">
    <name type="scientific">Peanut witches'-broom phytoplasma NTU2011</name>
    <dbReference type="NCBI Taxonomy" id="1163385"/>
    <lineage>
        <taxon>Bacteria</taxon>
        <taxon>Bacillati</taxon>
        <taxon>Mycoplasmatota</taxon>
        <taxon>Mollicutes</taxon>
        <taxon>Acholeplasmatales</taxon>
        <taxon>Acholeplasmataceae</taxon>
        <taxon>Candidatus Phytoplasma</taxon>
        <taxon>16SrII (Peanut WB group)</taxon>
    </lineage>
</organism>
<keyword evidence="2" id="KW-0812">Transmembrane</keyword>
<dbReference type="RefSeq" id="WP_004994550.1">
    <property type="nucleotide sequence ID" value="NZ_AMWZ01000001.1"/>
</dbReference>
<gene>
    <name evidence="4" type="ORF">PNWB_v1c0180</name>
    <name evidence="3" type="ORF">PNWB_v1c3890</name>
</gene>
<name>A0ABP2TGG5_PEWBP</name>
<proteinExistence type="predicted"/>
<evidence type="ECO:0000256" key="1">
    <source>
        <dbReference type="SAM" id="Coils"/>
    </source>
</evidence>
<keyword evidence="5" id="KW-1185">Reference proteome</keyword>
<keyword evidence="2" id="KW-1133">Transmembrane helix</keyword>
<dbReference type="Proteomes" id="UP000014082">
    <property type="component" value="Unassembled WGS sequence"/>
</dbReference>
<evidence type="ECO:0000313" key="5">
    <source>
        <dbReference type="Proteomes" id="UP000014082"/>
    </source>
</evidence>
<feature type="transmembrane region" description="Helical" evidence="2">
    <location>
        <begin position="5"/>
        <end position="23"/>
    </location>
</feature>
<dbReference type="EMBL" id="AMWZ01000011">
    <property type="protein sequence ID" value="EMR14467.1"/>
    <property type="molecule type" value="Genomic_DNA"/>
</dbReference>
<reference evidence="4" key="1">
    <citation type="submission" date="2012-10" db="EMBL/GenBank/DDBJ databases">
        <authorList>
            <person name="Chung W.-C."/>
            <person name="Chen L.-L."/>
            <person name="Lo W.-S."/>
            <person name="Lin C.-P."/>
            <person name="Kuo C.-H."/>
        </authorList>
    </citation>
    <scope>NUCLEOTIDE SEQUENCE</scope>
    <source>
        <strain evidence="4">NTU2011</strain>
    </source>
</reference>
<evidence type="ECO:0000313" key="3">
    <source>
        <dbReference type="EMBL" id="EMR14467.1"/>
    </source>
</evidence>
<evidence type="ECO:0000256" key="2">
    <source>
        <dbReference type="SAM" id="Phobius"/>
    </source>
</evidence>
<comment type="caution">
    <text evidence="4">The sequence shown here is derived from an EMBL/GenBank/DDBJ whole genome shotgun (WGS) entry which is preliminary data.</text>
</comment>
<evidence type="ECO:0000313" key="4">
    <source>
        <dbReference type="EMBL" id="EMR14797.1"/>
    </source>
</evidence>
<protein>
    <submittedName>
        <fullName evidence="4">Effector</fullName>
    </submittedName>
</protein>
<accession>A0ABP2TGG5</accession>
<dbReference type="EMBL" id="AMWZ01000001">
    <property type="protein sequence ID" value="EMR14797.1"/>
    <property type="molecule type" value="Genomic_DNA"/>
</dbReference>
<feature type="coiled-coil region" evidence="1">
    <location>
        <begin position="152"/>
        <end position="195"/>
    </location>
</feature>
<reference evidence="4 5" key="2">
    <citation type="journal article" date="2013" name="PLoS ONE">
        <title>Comparative analysis of the peanut witches'-broom phytoplasma genome reveals horizontal transfer of potential mobile units and effectors.</title>
        <authorList>
            <person name="Chung W.C."/>
            <person name="Chen L.L."/>
            <person name="Lo W.S."/>
            <person name="Lin C.P."/>
            <person name="Kuo C.H."/>
        </authorList>
    </citation>
    <scope>NUCLEOTIDE SEQUENCE [LARGE SCALE GENOMIC DNA]</scope>
    <source>
        <strain evidence="4 5">NTU2011</strain>
    </source>
</reference>
<keyword evidence="2" id="KW-0472">Membrane</keyword>
<keyword evidence="1" id="KW-0175">Coiled coil</keyword>
<sequence length="257" mass="30442">MQKYFIKIMVILLLGITIMIMIHKNHHCTSKNQSPLSSWESAKETLDYYEAFKIKKLFSTRLKRSAEEQLIPKIKITAARLEKIKNYIFSEPINPTLLPIDLSEQEQEEINKFKKSWGLCLGYLNEDKDKFISEEQKKCDEYQSQLNILPKMKSFEQQKLVLEEQLETKEKELDRKTNKAEIKKLQDEISEIVGEIGKINVEIQNLEAIRIMYQNMLTRAENYKKILEEQYEIDKKKYKDSIIYKLNKLYDITSAEG</sequence>